<reference evidence="8 9" key="1">
    <citation type="submission" date="2020-07" db="EMBL/GenBank/DDBJ databases">
        <title>Genomic Encyclopedia of Type Strains, Phase IV (KMG-V): Genome sequencing to study the core and pangenomes of soil and plant-associated prokaryotes.</title>
        <authorList>
            <person name="Whitman W."/>
        </authorList>
    </citation>
    <scope>NUCLEOTIDE SEQUENCE [LARGE SCALE GENOMIC DNA]</scope>
    <source>
        <strain evidence="8 9">X4EP2</strain>
    </source>
</reference>
<dbReference type="InterPro" id="IPR057601">
    <property type="entry name" value="Oar-like_b-barrel"/>
</dbReference>
<evidence type="ECO:0000256" key="2">
    <source>
        <dbReference type="ARBA" id="ARBA00022448"/>
    </source>
</evidence>
<dbReference type="InterPro" id="IPR036942">
    <property type="entry name" value="Beta-barrel_TonB_sf"/>
</dbReference>
<keyword evidence="4" id="KW-0812">Transmembrane</keyword>
<dbReference type="InterPro" id="IPR039426">
    <property type="entry name" value="TonB-dep_rcpt-like"/>
</dbReference>
<comment type="subcellular location">
    <subcellularLocation>
        <location evidence="1">Cell outer membrane</location>
        <topology evidence="1">Multi-pass membrane protein</topology>
    </subcellularLocation>
</comment>
<feature type="domain" description="TonB-dependent transporter Oar-like beta-barrel" evidence="7">
    <location>
        <begin position="274"/>
        <end position="1189"/>
    </location>
</feature>
<keyword evidence="6" id="KW-0998">Cell outer membrane</keyword>
<dbReference type="Gene3D" id="2.40.170.20">
    <property type="entry name" value="TonB-dependent receptor, beta-barrel domain"/>
    <property type="match status" value="1"/>
</dbReference>
<dbReference type="SUPFAM" id="SSF49464">
    <property type="entry name" value="Carboxypeptidase regulatory domain-like"/>
    <property type="match status" value="1"/>
</dbReference>
<keyword evidence="3" id="KW-1134">Transmembrane beta strand</keyword>
<dbReference type="GO" id="GO:0015344">
    <property type="term" value="F:siderophore uptake transmembrane transporter activity"/>
    <property type="evidence" value="ECO:0007669"/>
    <property type="project" value="TreeGrafter"/>
</dbReference>
<sequence length="1196" mass="129378">MSFSSKLLAILKGAQSFPQPFRRISLIILLLTCAISPHFLIAQTGGRITGAVKDATGALLPDSQVALINPSNGVKQNVATGSDGAFTFAAVPVGQYELDVRAEGFNPYRQTTNLKIDVNTALTVDVVLQIADTSQTINVTENTAEVHTTDTQIGQTIENKQVVNIPLNGRSYTDLLAVQAGVSPVTTSGAGNSSSGGGFGTVPAAGQANTGQFSIHGQRESDNAYYLNGASVQETIGQQAGIIPNLDSIAEFRILSSNVDAEYGSFTGGIINVVTKSGTNNFHGNLFEFFRNTYLDARNYFSPERAVFHQNQYGGTFGGPIRKEKIFFFSDYQGQRYIQGIETGFVSVPSMANRNGDFGSASVFTRTVNGPYIAQILSQRLGYPVNQGEPFAQVFPAGVIPHSAWGAAPTRMLQYIPEPNVGLNQFSTGAYKRRINDNKAAGRLDFNSLRFGTSSIYYFNDRYNLDDPYPSGLGGATLPGNGFAYDAASFGIDQTLVFSNIHAFGAKMVNEARFGITRLDNHIGSPKGGVGVTLADQGIQAGGEGIIQGFPSQAGIEGLFFNGFSIGTNPFSLAQVNGNYDLSSSFTRTAGNHTFKFGGRYIWYRVKQAPNLVANGTYSFFASGNQTTGNDYADFLLGLPDFYSQQSSPTFYERAANGDLFTQDTYRVRPTLTINYGIRWDYVTPWAEKYHQITTLVLGAQSQTFPGAPLGYLVPGDALPNGYKIPDGIAPTPLDNFSPRFGLAYSPNASHGPLGALTGGPGKTSIHLGGGRFITSPQGLTVAYPTGNPPYGLTYTSPESPIMETPFIGALSGTQYLQQFPVHVPPYNVSPKNPDNSVDWSRYYPISGAGSVYYKNKTGYAMQYNLVIDRQIGTNSLLSIGYIGSLGRHLLTVRSANPGNPALCLSLSQTSEVASGSPTCGPFEENIVFTRKNGIVVNGTRSPFPNPIGTDAYYENMGNSEYNGLELTFKRTVGPLSLLASYTFSKSYDQTSNIQEQVDPYNYHRLDAVSAFDLKHDFVVSYNYDLPVAYLWHPNRLTNGWALSGIMRFASGLPVTFASSGDNYLVQVQNNGVNATSIDMPNYDGTGYKLNHNPRNGKPYFNTTAFTANTLGTQGNSKRRMFYGPGIDNYDVALHKVTTLTEGRSLELRLEMFNVFNHAQFYPNGSVDGNIGDASFGQVLHAADPRIGQIAAKFLF</sequence>
<dbReference type="RefSeq" id="WP_179490789.1">
    <property type="nucleotide sequence ID" value="NZ_JACCCW010000002.1"/>
</dbReference>
<gene>
    <name evidence="8" type="ORF">HDF17_002167</name>
</gene>
<proteinExistence type="predicted"/>
<evidence type="ECO:0000313" key="9">
    <source>
        <dbReference type="Proteomes" id="UP000589520"/>
    </source>
</evidence>
<dbReference type="SUPFAM" id="SSF56935">
    <property type="entry name" value="Porins"/>
    <property type="match status" value="1"/>
</dbReference>
<comment type="caution">
    <text evidence="8">The sequence shown here is derived from an EMBL/GenBank/DDBJ whole genome shotgun (WGS) entry which is preliminary data.</text>
</comment>
<evidence type="ECO:0000256" key="1">
    <source>
        <dbReference type="ARBA" id="ARBA00004571"/>
    </source>
</evidence>
<evidence type="ECO:0000256" key="4">
    <source>
        <dbReference type="ARBA" id="ARBA00022692"/>
    </source>
</evidence>
<dbReference type="Proteomes" id="UP000589520">
    <property type="component" value="Unassembled WGS sequence"/>
</dbReference>
<dbReference type="AlphaFoldDB" id="A0A7Y9PHB8"/>
<dbReference type="PANTHER" id="PTHR30069">
    <property type="entry name" value="TONB-DEPENDENT OUTER MEMBRANE RECEPTOR"/>
    <property type="match status" value="1"/>
</dbReference>
<dbReference type="EMBL" id="JACCCW010000002">
    <property type="protein sequence ID" value="NYF79847.1"/>
    <property type="molecule type" value="Genomic_DNA"/>
</dbReference>
<evidence type="ECO:0000256" key="5">
    <source>
        <dbReference type="ARBA" id="ARBA00023136"/>
    </source>
</evidence>
<dbReference type="GO" id="GO:0009279">
    <property type="term" value="C:cell outer membrane"/>
    <property type="evidence" value="ECO:0007669"/>
    <property type="project" value="UniProtKB-SubCell"/>
</dbReference>
<dbReference type="Pfam" id="PF13620">
    <property type="entry name" value="CarboxypepD_reg"/>
    <property type="match status" value="1"/>
</dbReference>
<dbReference type="Pfam" id="PF25183">
    <property type="entry name" value="OMP_b-brl_4"/>
    <property type="match status" value="1"/>
</dbReference>
<accession>A0A7Y9PHB8</accession>
<keyword evidence="5" id="KW-0472">Membrane</keyword>
<keyword evidence="9" id="KW-1185">Reference proteome</keyword>
<evidence type="ECO:0000313" key="8">
    <source>
        <dbReference type="EMBL" id="NYF79847.1"/>
    </source>
</evidence>
<dbReference type="GO" id="GO:0044718">
    <property type="term" value="P:siderophore transmembrane transport"/>
    <property type="evidence" value="ECO:0007669"/>
    <property type="project" value="TreeGrafter"/>
</dbReference>
<dbReference type="InterPro" id="IPR008969">
    <property type="entry name" value="CarboxyPept-like_regulatory"/>
</dbReference>
<keyword evidence="2" id="KW-0813">Transport</keyword>
<dbReference type="Gene3D" id="2.60.40.1120">
    <property type="entry name" value="Carboxypeptidase-like, regulatory domain"/>
    <property type="match status" value="1"/>
</dbReference>
<dbReference type="PANTHER" id="PTHR30069:SF46">
    <property type="entry name" value="OAR PROTEIN"/>
    <property type="match status" value="1"/>
</dbReference>
<organism evidence="8 9">
    <name type="scientific">Granulicella arctica</name>
    <dbReference type="NCBI Taxonomy" id="940613"/>
    <lineage>
        <taxon>Bacteria</taxon>
        <taxon>Pseudomonadati</taxon>
        <taxon>Acidobacteriota</taxon>
        <taxon>Terriglobia</taxon>
        <taxon>Terriglobales</taxon>
        <taxon>Acidobacteriaceae</taxon>
        <taxon>Granulicella</taxon>
    </lineage>
</organism>
<evidence type="ECO:0000256" key="3">
    <source>
        <dbReference type="ARBA" id="ARBA00022452"/>
    </source>
</evidence>
<evidence type="ECO:0000256" key="6">
    <source>
        <dbReference type="ARBA" id="ARBA00023237"/>
    </source>
</evidence>
<evidence type="ECO:0000259" key="7">
    <source>
        <dbReference type="Pfam" id="PF25183"/>
    </source>
</evidence>
<name>A0A7Y9PHB8_9BACT</name>
<protein>
    <recommendedName>
        <fullName evidence="7">TonB-dependent transporter Oar-like beta-barrel domain-containing protein</fullName>
    </recommendedName>
</protein>